<sequence length="578" mass="62065">MAAAAEQIDIDEAAETAQPETKPPFFQTPLGRNVMIGGVAAVLAVLAALWLWNQPPAYGVLFSNYTDRDGGAITAALDQMQVKHKFSESGTAILVPTEQVHDARLKLAAQGLPKGGNVGFELMENQKLGVSQFLEQVNYQRALEGELARSIQSLAAVESARVHLAMPKDSVFVREQQKPTASVLLNLHPNRQIDPAHVQAIVHLVASSVPQLQPSNVTVVDQAGNLVSDTNKNNAAGTNKSLDASQLKYVQELQKQVIKQVESIILPIVGEGNVRAEAVADVDFAAVEQAAESYKPNSPPEASAIRSQQSSETNGSANANPNGVPGALSNQPPGTATAPLTTNPPGAAPAPGTPAGTAASGAANGPSHKESTTNFEVDKTVRYEQKAMVGLKRMTVGVVVNYRRIVDKVTGKVTVKPYTAEEMAKINSLVKEAMGYNAERGDSMSVANAPFDGVDKPFEAPMDWWRDPANLPLAKELAKFLITALILLYILLRIVRPMMRPVFKKIDEINEPEPEPEEPVIEEPVGPTPEEIMAEEMAKLEESTARTYRDNLALAKKLAADDPRIVANVIKAWIGAND</sequence>
<feature type="region of interest" description="Disordered" evidence="10">
    <location>
        <begin position="1"/>
        <end position="24"/>
    </location>
</feature>
<feature type="compositionally biased region" description="Low complexity" evidence="10">
    <location>
        <begin position="353"/>
        <end position="366"/>
    </location>
</feature>
<dbReference type="Gene3D" id="3.30.300.30">
    <property type="match status" value="1"/>
</dbReference>
<reference evidence="14 15" key="1">
    <citation type="submission" date="2019-12" db="EMBL/GenBank/DDBJ databases">
        <title>Novel species isolated from a subtropical stream in China.</title>
        <authorList>
            <person name="Lu H."/>
        </authorList>
    </citation>
    <scope>NUCLEOTIDE SEQUENCE [LARGE SCALE GENOMIC DNA]</scope>
    <source>
        <strain evidence="14 15">FT127W</strain>
    </source>
</reference>
<dbReference type="InterPro" id="IPR045851">
    <property type="entry name" value="AMP-bd_C_sf"/>
</dbReference>
<dbReference type="PANTHER" id="PTHR30046">
    <property type="entry name" value="FLAGELLAR M-RING PROTEIN"/>
    <property type="match status" value="1"/>
</dbReference>
<evidence type="ECO:0000256" key="4">
    <source>
        <dbReference type="ARBA" id="ARBA00022475"/>
    </source>
</evidence>
<keyword evidence="14" id="KW-0969">Cilium</keyword>
<dbReference type="AlphaFoldDB" id="A0A7X4KNY0"/>
<dbReference type="InterPro" id="IPR013556">
    <property type="entry name" value="Flag_M-ring_C"/>
</dbReference>
<organism evidence="14 15">
    <name type="scientific">Pseudoduganella aquatica</name>
    <dbReference type="NCBI Taxonomy" id="2660641"/>
    <lineage>
        <taxon>Bacteria</taxon>
        <taxon>Pseudomonadati</taxon>
        <taxon>Pseudomonadota</taxon>
        <taxon>Betaproteobacteria</taxon>
        <taxon>Burkholderiales</taxon>
        <taxon>Oxalobacteraceae</taxon>
        <taxon>Telluria group</taxon>
        <taxon>Pseudoduganella</taxon>
    </lineage>
</organism>
<dbReference type="GO" id="GO:0009431">
    <property type="term" value="C:bacterial-type flagellum basal body, MS ring"/>
    <property type="evidence" value="ECO:0007669"/>
    <property type="project" value="InterPro"/>
</dbReference>
<evidence type="ECO:0000256" key="9">
    <source>
        <dbReference type="PIRNR" id="PIRNR004862"/>
    </source>
</evidence>
<dbReference type="NCBIfam" id="TIGR00206">
    <property type="entry name" value="fliF"/>
    <property type="match status" value="1"/>
</dbReference>
<dbReference type="PANTHER" id="PTHR30046:SF0">
    <property type="entry name" value="FLAGELLAR M-RING PROTEIN"/>
    <property type="match status" value="1"/>
</dbReference>
<evidence type="ECO:0000256" key="6">
    <source>
        <dbReference type="ARBA" id="ARBA00022989"/>
    </source>
</evidence>
<evidence type="ECO:0000256" key="7">
    <source>
        <dbReference type="ARBA" id="ARBA00023136"/>
    </source>
</evidence>
<feature type="transmembrane region" description="Helical" evidence="11">
    <location>
        <begin position="34"/>
        <end position="52"/>
    </location>
</feature>
<keyword evidence="14" id="KW-0282">Flagellum</keyword>
<evidence type="ECO:0000256" key="5">
    <source>
        <dbReference type="ARBA" id="ARBA00022692"/>
    </source>
</evidence>
<accession>A0A7X4KNY0</accession>
<comment type="similarity">
    <text evidence="3 9">Belongs to the FliF family.</text>
</comment>
<dbReference type="Proteomes" id="UP000450676">
    <property type="component" value="Unassembled WGS sequence"/>
</dbReference>
<comment type="function">
    <text evidence="9">The M ring may be actively involved in energy transduction.</text>
</comment>
<feature type="compositionally biased region" description="Low complexity" evidence="10">
    <location>
        <begin position="332"/>
        <end position="345"/>
    </location>
</feature>
<dbReference type="Pfam" id="PF01514">
    <property type="entry name" value="YscJ_FliF"/>
    <property type="match status" value="1"/>
</dbReference>
<evidence type="ECO:0000313" key="15">
    <source>
        <dbReference type="Proteomes" id="UP000450676"/>
    </source>
</evidence>
<keyword evidence="5 11" id="KW-0812">Transmembrane</keyword>
<evidence type="ECO:0000259" key="13">
    <source>
        <dbReference type="Pfam" id="PF08345"/>
    </source>
</evidence>
<evidence type="ECO:0000256" key="2">
    <source>
        <dbReference type="ARBA" id="ARBA00004651"/>
    </source>
</evidence>
<keyword evidence="8 9" id="KW-0975">Bacterial flagellum</keyword>
<feature type="domain" description="Flagellar M-ring N-terminal" evidence="12">
    <location>
        <begin position="55"/>
        <end position="228"/>
    </location>
</feature>
<evidence type="ECO:0000256" key="8">
    <source>
        <dbReference type="ARBA" id="ARBA00023143"/>
    </source>
</evidence>
<evidence type="ECO:0000256" key="1">
    <source>
        <dbReference type="ARBA" id="ARBA00004117"/>
    </source>
</evidence>
<dbReference type="Pfam" id="PF08345">
    <property type="entry name" value="YscJ_FliF_C"/>
    <property type="match status" value="1"/>
</dbReference>
<keyword evidence="6 11" id="KW-1133">Transmembrane helix</keyword>
<dbReference type="InterPro" id="IPR006182">
    <property type="entry name" value="FliF_N_dom"/>
</dbReference>
<dbReference type="PIRSF" id="PIRSF004862">
    <property type="entry name" value="FliF"/>
    <property type="match status" value="1"/>
</dbReference>
<feature type="transmembrane region" description="Helical" evidence="11">
    <location>
        <begin position="477"/>
        <end position="495"/>
    </location>
</feature>
<dbReference type="GO" id="GO:0005886">
    <property type="term" value="C:plasma membrane"/>
    <property type="evidence" value="ECO:0007669"/>
    <property type="project" value="UniProtKB-SubCell"/>
</dbReference>
<dbReference type="InterPro" id="IPR043427">
    <property type="entry name" value="YscJ/FliF"/>
</dbReference>
<name>A0A7X4KNY0_9BURK</name>
<dbReference type="EMBL" id="WWCU01000022">
    <property type="protein sequence ID" value="MYN09355.1"/>
    <property type="molecule type" value="Genomic_DNA"/>
</dbReference>
<gene>
    <name evidence="14" type="primary">fliF</name>
    <name evidence="14" type="ORF">GTP77_18695</name>
</gene>
<keyword evidence="14" id="KW-0966">Cell projection</keyword>
<feature type="domain" description="Flagellar M-ring C-terminal" evidence="13">
    <location>
        <begin position="267"/>
        <end position="451"/>
    </location>
</feature>
<comment type="subcellular location">
    <subcellularLocation>
        <location evidence="1 9">Bacterial flagellum basal body</location>
    </subcellularLocation>
    <subcellularLocation>
        <location evidence="2">Cell membrane</location>
        <topology evidence="2">Multi-pass membrane protein</topology>
    </subcellularLocation>
</comment>
<evidence type="ECO:0000259" key="12">
    <source>
        <dbReference type="Pfam" id="PF01514"/>
    </source>
</evidence>
<evidence type="ECO:0000313" key="14">
    <source>
        <dbReference type="EMBL" id="MYN09355.1"/>
    </source>
</evidence>
<feature type="compositionally biased region" description="Polar residues" evidence="10">
    <location>
        <begin position="305"/>
        <end position="321"/>
    </location>
</feature>
<evidence type="ECO:0000256" key="10">
    <source>
        <dbReference type="SAM" id="MobiDB-lite"/>
    </source>
</evidence>
<keyword evidence="7 11" id="KW-0472">Membrane</keyword>
<keyword evidence="4" id="KW-1003">Cell membrane</keyword>
<dbReference type="RefSeq" id="WP_161073660.1">
    <property type="nucleotide sequence ID" value="NZ_WWCU01000022.1"/>
</dbReference>
<evidence type="ECO:0000256" key="3">
    <source>
        <dbReference type="ARBA" id="ARBA00007971"/>
    </source>
</evidence>
<dbReference type="InterPro" id="IPR000067">
    <property type="entry name" value="FlgMring_FliF"/>
</dbReference>
<dbReference type="GO" id="GO:0003774">
    <property type="term" value="F:cytoskeletal motor activity"/>
    <property type="evidence" value="ECO:0007669"/>
    <property type="project" value="InterPro"/>
</dbReference>
<dbReference type="PRINTS" id="PR01009">
    <property type="entry name" value="FLGMRINGFLIF"/>
</dbReference>
<feature type="compositionally biased region" description="Basic and acidic residues" evidence="10">
    <location>
        <begin position="367"/>
        <end position="377"/>
    </location>
</feature>
<evidence type="ECO:0000256" key="11">
    <source>
        <dbReference type="SAM" id="Phobius"/>
    </source>
</evidence>
<comment type="caution">
    <text evidence="14">The sequence shown here is derived from an EMBL/GenBank/DDBJ whole genome shotgun (WGS) entry which is preliminary data.</text>
</comment>
<keyword evidence="15" id="KW-1185">Reference proteome</keyword>
<proteinExistence type="inferred from homology"/>
<dbReference type="GO" id="GO:0071973">
    <property type="term" value="P:bacterial-type flagellum-dependent cell motility"/>
    <property type="evidence" value="ECO:0007669"/>
    <property type="project" value="InterPro"/>
</dbReference>
<feature type="region of interest" description="Disordered" evidence="10">
    <location>
        <begin position="291"/>
        <end position="377"/>
    </location>
</feature>
<protein>
    <recommendedName>
        <fullName evidence="9">Flagellar M-ring protein</fullName>
    </recommendedName>
</protein>